<evidence type="ECO:0000313" key="2">
    <source>
        <dbReference type="Proteomes" id="UP001222325"/>
    </source>
</evidence>
<proteinExistence type="predicted"/>
<dbReference type="AlphaFoldDB" id="A0AAD6XP22"/>
<reference evidence="1" key="1">
    <citation type="submission" date="2023-03" db="EMBL/GenBank/DDBJ databases">
        <title>Massive genome expansion in bonnet fungi (Mycena s.s.) driven by repeated elements and novel gene families across ecological guilds.</title>
        <authorList>
            <consortium name="Lawrence Berkeley National Laboratory"/>
            <person name="Harder C.B."/>
            <person name="Miyauchi S."/>
            <person name="Viragh M."/>
            <person name="Kuo A."/>
            <person name="Thoen E."/>
            <person name="Andreopoulos B."/>
            <person name="Lu D."/>
            <person name="Skrede I."/>
            <person name="Drula E."/>
            <person name="Henrissat B."/>
            <person name="Morin E."/>
            <person name="Kohler A."/>
            <person name="Barry K."/>
            <person name="LaButti K."/>
            <person name="Morin E."/>
            <person name="Salamov A."/>
            <person name="Lipzen A."/>
            <person name="Mereny Z."/>
            <person name="Hegedus B."/>
            <person name="Baldrian P."/>
            <person name="Stursova M."/>
            <person name="Weitz H."/>
            <person name="Taylor A."/>
            <person name="Grigoriev I.V."/>
            <person name="Nagy L.G."/>
            <person name="Martin F."/>
            <person name="Kauserud H."/>
        </authorList>
    </citation>
    <scope>NUCLEOTIDE SEQUENCE</scope>
    <source>
        <strain evidence="1">CBHHK173m</strain>
    </source>
</reference>
<dbReference type="EMBL" id="JARJCN010000018">
    <property type="protein sequence ID" value="KAJ7092445.1"/>
    <property type="molecule type" value="Genomic_DNA"/>
</dbReference>
<organism evidence="1 2">
    <name type="scientific">Mycena belliarum</name>
    <dbReference type="NCBI Taxonomy" id="1033014"/>
    <lineage>
        <taxon>Eukaryota</taxon>
        <taxon>Fungi</taxon>
        <taxon>Dikarya</taxon>
        <taxon>Basidiomycota</taxon>
        <taxon>Agaricomycotina</taxon>
        <taxon>Agaricomycetes</taxon>
        <taxon>Agaricomycetidae</taxon>
        <taxon>Agaricales</taxon>
        <taxon>Marasmiineae</taxon>
        <taxon>Mycenaceae</taxon>
        <taxon>Mycena</taxon>
    </lineage>
</organism>
<evidence type="ECO:0000313" key="1">
    <source>
        <dbReference type="EMBL" id="KAJ7092445.1"/>
    </source>
</evidence>
<keyword evidence="2" id="KW-1185">Reference proteome</keyword>
<gene>
    <name evidence="1" type="ORF">B0H15DRAFT_174369</name>
</gene>
<protein>
    <submittedName>
        <fullName evidence="1">Uncharacterized protein</fullName>
    </submittedName>
</protein>
<name>A0AAD6XP22_9AGAR</name>
<accession>A0AAD6XP22</accession>
<sequence>MSKLLLFLDAPSIHLARMAAADPEAGLELGQVECHFVLRTGRSETIYTCTKNPTEPQTMEHIRCVPGSQSRP</sequence>
<comment type="caution">
    <text evidence="1">The sequence shown here is derived from an EMBL/GenBank/DDBJ whole genome shotgun (WGS) entry which is preliminary data.</text>
</comment>
<dbReference type="Proteomes" id="UP001222325">
    <property type="component" value="Unassembled WGS sequence"/>
</dbReference>